<protein>
    <submittedName>
        <fullName evidence="1">Uncharacterized protein</fullName>
    </submittedName>
</protein>
<dbReference type="Proteomes" id="UP001500782">
    <property type="component" value="Unassembled WGS sequence"/>
</dbReference>
<evidence type="ECO:0000313" key="1">
    <source>
        <dbReference type="EMBL" id="GAA0345676.1"/>
    </source>
</evidence>
<reference evidence="1 2" key="1">
    <citation type="journal article" date="2019" name="Int. J. Syst. Evol. Microbiol.">
        <title>The Global Catalogue of Microorganisms (GCM) 10K type strain sequencing project: providing services to taxonomists for standard genome sequencing and annotation.</title>
        <authorList>
            <consortium name="The Broad Institute Genomics Platform"/>
            <consortium name="The Broad Institute Genome Sequencing Center for Infectious Disease"/>
            <person name="Wu L."/>
            <person name="Ma J."/>
        </authorList>
    </citation>
    <scope>NUCLEOTIDE SEQUENCE [LARGE SCALE GENOMIC DNA]</scope>
    <source>
        <strain evidence="1 2">JCM 9731</strain>
    </source>
</reference>
<comment type="caution">
    <text evidence="1">The sequence shown here is derived from an EMBL/GenBank/DDBJ whole genome shotgun (WGS) entry which is preliminary data.</text>
</comment>
<gene>
    <name evidence="1" type="ORF">GCM10008967_40120</name>
</gene>
<accession>A0ABN0WSK3</accession>
<name>A0ABN0WSK3_9BACI</name>
<sequence>MKANLNLFLDLMTMPDNLHYRSENLSVLNSYIWSNGKLSITSNQPEDGSELIWNTRQFPLGSKGKVKMVQIHNGSTTYQDVKVFFESRKTQQFQQVGYVSPKNDCIFIHNENDIQLVNGTINGGRMKQCAVFPVFDLKQKIRSGMKKGRLHYQPFAKGNISSMFSLECSIPPGETITAWGWTVQGKHNEEVLCWNNEIRKNALAMS</sequence>
<dbReference type="EMBL" id="BAAADJ010000064">
    <property type="protein sequence ID" value="GAA0345676.1"/>
    <property type="molecule type" value="Genomic_DNA"/>
</dbReference>
<keyword evidence="2" id="KW-1185">Reference proteome</keyword>
<organism evidence="1 2">
    <name type="scientific">Bacillus carboniphilus</name>
    <dbReference type="NCBI Taxonomy" id="86663"/>
    <lineage>
        <taxon>Bacteria</taxon>
        <taxon>Bacillati</taxon>
        <taxon>Bacillota</taxon>
        <taxon>Bacilli</taxon>
        <taxon>Bacillales</taxon>
        <taxon>Bacillaceae</taxon>
        <taxon>Bacillus</taxon>
    </lineage>
</organism>
<proteinExistence type="predicted"/>
<dbReference type="RefSeq" id="WP_343803332.1">
    <property type="nucleotide sequence ID" value="NZ_BAAADJ010000064.1"/>
</dbReference>
<evidence type="ECO:0000313" key="2">
    <source>
        <dbReference type="Proteomes" id="UP001500782"/>
    </source>
</evidence>